<accession>M0LCL6</accession>
<dbReference type="Pfam" id="PF24420">
    <property type="entry name" value="DUF7551"/>
    <property type="match status" value="1"/>
</dbReference>
<dbReference type="Pfam" id="PF24422">
    <property type="entry name" value="DUF7552"/>
    <property type="match status" value="1"/>
</dbReference>
<organism evidence="4 5">
    <name type="scientific">Halobiforma nitratireducens JCM 10879</name>
    <dbReference type="NCBI Taxonomy" id="1227454"/>
    <lineage>
        <taxon>Archaea</taxon>
        <taxon>Methanobacteriati</taxon>
        <taxon>Methanobacteriota</taxon>
        <taxon>Stenosarchaea group</taxon>
        <taxon>Halobacteria</taxon>
        <taxon>Halobacteriales</taxon>
        <taxon>Natrialbaceae</taxon>
        <taxon>Halobiforma</taxon>
    </lineage>
</organism>
<feature type="compositionally biased region" description="Basic and acidic residues" evidence="1">
    <location>
        <begin position="99"/>
        <end position="116"/>
    </location>
</feature>
<proteinExistence type="predicted"/>
<evidence type="ECO:0000313" key="5">
    <source>
        <dbReference type="Proteomes" id="UP000011607"/>
    </source>
</evidence>
<protein>
    <submittedName>
        <fullName evidence="4">Uncharacterized protein</fullName>
    </submittedName>
</protein>
<reference evidence="4 5" key="1">
    <citation type="journal article" date="2014" name="PLoS Genet.">
        <title>Phylogenetically driven sequencing of extremely halophilic archaea reveals strategies for static and dynamic osmo-response.</title>
        <authorList>
            <person name="Becker E.A."/>
            <person name="Seitzer P.M."/>
            <person name="Tritt A."/>
            <person name="Larsen D."/>
            <person name="Krusor M."/>
            <person name="Yao A.I."/>
            <person name="Wu D."/>
            <person name="Madern D."/>
            <person name="Eisen J.A."/>
            <person name="Darling A.E."/>
            <person name="Facciotti M.T."/>
        </authorList>
    </citation>
    <scope>NUCLEOTIDE SEQUENCE [LARGE SCALE GENOMIC DNA]</scope>
    <source>
        <strain evidence="4 5">JCM 10879</strain>
    </source>
</reference>
<dbReference type="InterPro" id="IPR055973">
    <property type="entry name" value="DUF7551"/>
</dbReference>
<dbReference type="RefSeq" id="WP_006674052.1">
    <property type="nucleotide sequence ID" value="NZ_AOMA01000161.1"/>
</dbReference>
<evidence type="ECO:0000259" key="3">
    <source>
        <dbReference type="Pfam" id="PF24422"/>
    </source>
</evidence>
<dbReference type="PATRIC" id="fig|1227454.3.peg.3242"/>
<dbReference type="EMBL" id="AOMA01000161">
    <property type="protein sequence ID" value="EMA31326.1"/>
    <property type="molecule type" value="Genomic_DNA"/>
</dbReference>
<sequence>MVGTTLGDIRRYLESLSSETGRYHLVCARTGEQPVPAVGLVFDDRPTARAAVRATEQYRAALRRYDPSLPAYDVIARERPLESAAATRADAEPSPFAEQRGRPVADRSAGRTAGDGRVERGSRIDFCHAVAGAVFEAIADSPHDHLERAIMDAYFDLAERIEGTDELCLCLLESMAAELETALDPHSQQDLLLAAARRLPTVASRSDETGDALESTLARLVAVEFLQGYAVRSRAVDPDTGGRSWTVVLDEYALGDPDPTGAEPEVVVTLPLSLELFRHCPTRSLAVTDAGHVGSERPAHRVTISTEPTDRASGLVHASEVTRP</sequence>
<dbReference type="eggNOG" id="arCOG06244">
    <property type="taxonomic scope" value="Archaea"/>
</dbReference>
<dbReference type="Proteomes" id="UP000011607">
    <property type="component" value="Unassembled WGS sequence"/>
</dbReference>
<feature type="domain" description="DUF7552" evidence="3">
    <location>
        <begin position="5"/>
        <end position="79"/>
    </location>
</feature>
<evidence type="ECO:0000256" key="1">
    <source>
        <dbReference type="SAM" id="MobiDB-lite"/>
    </source>
</evidence>
<comment type="caution">
    <text evidence="4">The sequence shown here is derived from an EMBL/GenBank/DDBJ whole genome shotgun (WGS) entry which is preliminary data.</text>
</comment>
<gene>
    <name evidence="4" type="ORF">C446_15830</name>
</gene>
<keyword evidence="5" id="KW-1185">Reference proteome</keyword>
<feature type="region of interest" description="Disordered" evidence="1">
    <location>
        <begin position="84"/>
        <end position="116"/>
    </location>
</feature>
<dbReference type="InterPro" id="IPR055974">
    <property type="entry name" value="DUF7552"/>
</dbReference>
<feature type="domain" description="DUF7551" evidence="2">
    <location>
        <begin position="124"/>
        <end position="319"/>
    </location>
</feature>
<dbReference type="OrthoDB" id="342580at2157"/>
<dbReference type="AlphaFoldDB" id="M0LCL6"/>
<name>M0LCL6_9EURY</name>
<feature type="region of interest" description="Disordered" evidence="1">
    <location>
        <begin position="305"/>
        <end position="324"/>
    </location>
</feature>
<evidence type="ECO:0000259" key="2">
    <source>
        <dbReference type="Pfam" id="PF24420"/>
    </source>
</evidence>
<evidence type="ECO:0000313" key="4">
    <source>
        <dbReference type="EMBL" id="EMA31326.1"/>
    </source>
</evidence>